<dbReference type="RefSeq" id="WP_039004652.1">
    <property type="nucleotide sequence ID" value="NZ_CP014327.1"/>
</dbReference>
<dbReference type="InterPro" id="IPR023214">
    <property type="entry name" value="HAD_sf"/>
</dbReference>
<evidence type="ECO:0000256" key="2">
    <source>
        <dbReference type="ARBA" id="ARBA00004818"/>
    </source>
</evidence>
<evidence type="ECO:0000313" key="5">
    <source>
        <dbReference type="EMBL" id="AML51608.1"/>
    </source>
</evidence>
<dbReference type="GO" id="GO:0006281">
    <property type="term" value="P:DNA repair"/>
    <property type="evidence" value="ECO:0007669"/>
    <property type="project" value="TreeGrafter"/>
</dbReference>
<evidence type="ECO:0000256" key="1">
    <source>
        <dbReference type="ARBA" id="ARBA00000830"/>
    </source>
</evidence>
<dbReference type="InterPro" id="IPR050155">
    <property type="entry name" value="HAD-like_hydrolase_sf"/>
</dbReference>
<evidence type="ECO:0000313" key="6">
    <source>
        <dbReference type="Proteomes" id="UP000070371"/>
    </source>
</evidence>
<dbReference type="SFLD" id="SFLDG01129">
    <property type="entry name" value="C1.5:_HAD__Beta-PGM__Phosphata"/>
    <property type="match status" value="1"/>
</dbReference>
<dbReference type="InterPro" id="IPR036412">
    <property type="entry name" value="HAD-like_sf"/>
</dbReference>
<dbReference type="EC" id="3.1.3.18" evidence="4"/>
<dbReference type="NCBIfam" id="TIGR01549">
    <property type="entry name" value="HAD-SF-IA-v1"/>
    <property type="match status" value="1"/>
</dbReference>
<dbReference type="OrthoDB" id="9797743at2"/>
<dbReference type="KEGG" id="hat:RC74_10340"/>
<dbReference type="InterPro" id="IPR041492">
    <property type="entry name" value="HAD_2"/>
</dbReference>
<comment type="pathway">
    <text evidence="2">Organic acid metabolism; glycolate biosynthesis; glycolate from 2-phosphoglycolate: step 1/1.</text>
</comment>
<sequence>MADIKGILFDKDGTLFDFHTSWGRWTLRFLEELAAGNAAKQRVLADALGFDIDKCRFKADSRVIAGTPDDIISDLLPHLPGASREGLLQSINHSTATAEMIEAAPLGPLLRGLLARGLVLGVATNDAEVPALAHLRAAKIEEHFEYVVGFDSGYGAKPAPGMCLGFCQKTGLDPSSVVMVGDSRHDLSAGRAAGMKTAAVLTGVATERDLAPFADVVMPHIGHLPAWLEDQTKQEERVSIAS</sequence>
<proteinExistence type="inferred from homology"/>
<accession>A0A126UZV8</accession>
<dbReference type="SUPFAM" id="SSF56784">
    <property type="entry name" value="HAD-like"/>
    <property type="match status" value="1"/>
</dbReference>
<dbReference type="SFLD" id="SFLDS00003">
    <property type="entry name" value="Haloacid_Dehalogenase"/>
    <property type="match status" value="1"/>
</dbReference>
<comment type="catalytic activity">
    <reaction evidence="1">
        <text>2-phosphoglycolate + H2O = glycolate + phosphate</text>
        <dbReference type="Rhea" id="RHEA:14369"/>
        <dbReference type="ChEBI" id="CHEBI:15377"/>
        <dbReference type="ChEBI" id="CHEBI:29805"/>
        <dbReference type="ChEBI" id="CHEBI:43474"/>
        <dbReference type="ChEBI" id="CHEBI:58033"/>
        <dbReference type="EC" id="3.1.3.18"/>
    </reaction>
</comment>
<dbReference type="GO" id="GO:0008967">
    <property type="term" value="F:phosphoglycolate phosphatase activity"/>
    <property type="evidence" value="ECO:0007669"/>
    <property type="project" value="UniProtKB-EC"/>
</dbReference>
<dbReference type="Proteomes" id="UP000070371">
    <property type="component" value="Chromosome"/>
</dbReference>
<dbReference type="Pfam" id="PF13419">
    <property type="entry name" value="HAD_2"/>
    <property type="match status" value="1"/>
</dbReference>
<dbReference type="PANTHER" id="PTHR43434">
    <property type="entry name" value="PHOSPHOGLYCOLATE PHOSPHATASE"/>
    <property type="match status" value="1"/>
</dbReference>
<name>A0A126UZV8_9RHOB</name>
<dbReference type="InterPro" id="IPR023198">
    <property type="entry name" value="PGP-like_dom2"/>
</dbReference>
<dbReference type="Gene3D" id="1.10.150.240">
    <property type="entry name" value="Putative phosphatase, domain 2"/>
    <property type="match status" value="1"/>
</dbReference>
<dbReference type="STRING" id="1579316.RC74_10340"/>
<dbReference type="GO" id="GO:0005829">
    <property type="term" value="C:cytosol"/>
    <property type="evidence" value="ECO:0007669"/>
    <property type="project" value="TreeGrafter"/>
</dbReference>
<dbReference type="Gene3D" id="3.40.50.1000">
    <property type="entry name" value="HAD superfamily/HAD-like"/>
    <property type="match status" value="1"/>
</dbReference>
<keyword evidence="6" id="KW-1185">Reference proteome</keyword>
<organism evidence="5 6">
    <name type="scientific">Falsihalocynthiibacter arcticus</name>
    <dbReference type="NCBI Taxonomy" id="1579316"/>
    <lineage>
        <taxon>Bacteria</taxon>
        <taxon>Pseudomonadati</taxon>
        <taxon>Pseudomonadota</taxon>
        <taxon>Alphaproteobacteria</taxon>
        <taxon>Rhodobacterales</taxon>
        <taxon>Roseobacteraceae</taxon>
        <taxon>Falsihalocynthiibacter</taxon>
    </lineage>
</organism>
<gene>
    <name evidence="5" type="ORF">RC74_10340</name>
</gene>
<dbReference type="AlphaFoldDB" id="A0A126UZV8"/>
<dbReference type="EMBL" id="CP014327">
    <property type="protein sequence ID" value="AML51608.1"/>
    <property type="molecule type" value="Genomic_DNA"/>
</dbReference>
<reference evidence="5 6" key="1">
    <citation type="submission" date="2016-02" db="EMBL/GenBank/DDBJ databases">
        <title>Complete genome sequence of Halocynthiibacter arcticus PAMC 20958t from arctic marine sediment.</title>
        <authorList>
            <person name="Lee Y.M."/>
            <person name="Baek K."/>
            <person name="Lee H.K."/>
            <person name="Shin S.C."/>
        </authorList>
    </citation>
    <scope>NUCLEOTIDE SEQUENCE [LARGE SCALE GENOMIC DNA]</scope>
    <source>
        <strain evidence="5">PAMC 20958</strain>
    </source>
</reference>
<evidence type="ECO:0000256" key="3">
    <source>
        <dbReference type="ARBA" id="ARBA00006171"/>
    </source>
</evidence>
<comment type="similarity">
    <text evidence="3">Belongs to the HAD-like hydrolase superfamily. CbbY/CbbZ/Gph/YieH family.</text>
</comment>
<dbReference type="PANTHER" id="PTHR43434:SF1">
    <property type="entry name" value="PHOSPHOGLYCOLATE PHOSPHATASE"/>
    <property type="match status" value="1"/>
</dbReference>
<evidence type="ECO:0000256" key="4">
    <source>
        <dbReference type="ARBA" id="ARBA00013078"/>
    </source>
</evidence>
<protein>
    <recommendedName>
        <fullName evidence="4">phosphoglycolate phosphatase</fullName>
        <ecNumber evidence="4">3.1.3.18</ecNumber>
    </recommendedName>
</protein>
<dbReference type="InterPro" id="IPR006439">
    <property type="entry name" value="HAD-SF_hydro_IA"/>
</dbReference>